<name>A0ABD2PAT7_9CUCU</name>
<accession>A0ABD2PAT7</accession>
<feature type="region of interest" description="Disordered" evidence="1">
    <location>
        <begin position="1"/>
        <end position="24"/>
    </location>
</feature>
<proteinExistence type="predicted"/>
<comment type="caution">
    <text evidence="2">The sequence shown here is derived from an EMBL/GenBank/DDBJ whole genome shotgun (WGS) entry which is preliminary data.</text>
</comment>
<organism evidence="2 3">
    <name type="scientific">Cryptolaemus montrouzieri</name>
    <dbReference type="NCBI Taxonomy" id="559131"/>
    <lineage>
        <taxon>Eukaryota</taxon>
        <taxon>Metazoa</taxon>
        <taxon>Ecdysozoa</taxon>
        <taxon>Arthropoda</taxon>
        <taxon>Hexapoda</taxon>
        <taxon>Insecta</taxon>
        <taxon>Pterygota</taxon>
        <taxon>Neoptera</taxon>
        <taxon>Endopterygota</taxon>
        <taxon>Coleoptera</taxon>
        <taxon>Polyphaga</taxon>
        <taxon>Cucujiformia</taxon>
        <taxon>Coccinelloidea</taxon>
        <taxon>Coccinellidae</taxon>
        <taxon>Scymninae</taxon>
        <taxon>Scymnini</taxon>
        <taxon>Cryptolaemus</taxon>
    </lineage>
</organism>
<dbReference type="EMBL" id="JABFTP020000185">
    <property type="protein sequence ID" value="KAL3287876.1"/>
    <property type="molecule type" value="Genomic_DNA"/>
</dbReference>
<sequence length="136" mass="15765">MTEGTSYLKSLRTDYRDPPDLQSNQKHLLSTGKASVYELLKEIDVYYGMGDGYSYRSNGRLAANKTKHVRKPVGPSDYFLYPATVNMDYGFWTSDATLKDAKWFVPTQEFHYRTSVTSKYMDRALKTDKFFKLRQG</sequence>
<dbReference type="Pfam" id="PF22593">
    <property type="entry name" value="SPMIP11"/>
    <property type="match status" value="1"/>
</dbReference>
<reference evidence="2 3" key="1">
    <citation type="journal article" date="2021" name="BMC Biol.">
        <title>Horizontally acquired antibacterial genes associated with adaptive radiation of ladybird beetles.</title>
        <authorList>
            <person name="Li H.S."/>
            <person name="Tang X.F."/>
            <person name="Huang Y.H."/>
            <person name="Xu Z.Y."/>
            <person name="Chen M.L."/>
            <person name="Du X.Y."/>
            <person name="Qiu B.Y."/>
            <person name="Chen P.T."/>
            <person name="Zhang W."/>
            <person name="Slipinski A."/>
            <person name="Escalona H.E."/>
            <person name="Waterhouse R.M."/>
            <person name="Zwick A."/>
            <person name="Pang H."/>
        </authorList>
    </citation>
    <scope>NUCLEOTIDE SEQUENCE [LARGE SCALE GENOMIC DNA]</scope>
    <source>
        <strain evidence="2">SYSU2018</strain>
    </source>
</reference>
<gene>
    <name evidence="2" type="ORF">HHI36_002334</name>
</gene>
<evidence type="ECO:0000313" key="2">
    <source>
        <dbReference type="EMBL" id="KAL3287876.1"/>
    </source>
</evidence>
<protein>
    <submittedName>
        <fullName evidence="2">Uncharacterized protein</fullName>
    </submittedName>
</protein>
<evidence type="ECO:0000256" key="1">
    <source>
        <dbReference type="SAM" id="MobiDB-lite"/>
    </source>
</evidence>
<dbReference type="Proteomes" id="UP001516400">
    <property type="component" value="Unassembled WGS sequence"/>
</dbReference>
<keyword evidence="3" id="KW-1185">Reference proteome</keyword>
<dbReference type="AlphaFoldDB" id="A0ABD2PAT7"/>
<evidence type="ECO:0000313" key="3">
    <source>
        <dbReference type="Proteomes" id="UP001516400"/>
    </source>
</evidence>